<dbReference type="OrthoDB" id="10055554at2759"/>
<gene>
    <name evidence="34" type="ORF">GDO86_004197</name>
</gene>
<dbReference type="EC" id="2.4.2.1" evidence="7"/>
<evidence type="ECO:0000256" key="29">
    <source>
        <dbReference type="ARBA" id="ARBA00075738"/>
    </source>
</evidence>
<comment type="catalytic activity">
    <reaction evidence="26">
        <text>guanosine + phosphate = alpha-D-ribose 1-phosphate + guanine</text>
        <dbReference type="Rhea" id="RHEA:13233"/>
        <dbReference type="ChEBI" id="CHEBI:16235"/>
        <dbReference type="ChEBI" id="CHEBI:16750"/>
        <dbReference type="ChEBI" id="CHEBI:43474"/>
        <dbReference type="ChEBI" id="CHEBI:57720"/>
        <dbReference type="EC" id="2.4.2.1"/>
    </reaction>
    <physiologicalReaction direction="left-to-right" evidence="26">
        <dbReference type="Rhea" id="RHEA:13234"/>
    </physiologicalReaction>
</comment>
<evidence type="ECO:0000256" key="30">
    <source>
        <dbReference type="ARBA" id="ARBA00079351"/>
    </source>
</evidence>
<evidence type="ECO:0000256" key="21">
    <source>
        <dbReference type="ARBA" id="ARBA00023198"/>
    </source>
</evidence>
<evidence type="ECO:0000256" key="6">
    <source>
        <dbReference type="ARBA" id="ARBA00007353"/>
    </source>
</evidence>
<evidence type="ECO:0000256" key="19">
    <source>
        <dbReference type="ARBA" id="ARBA00022990"/>
    </source>
</evidence>
<evidence type="ECO:0000256" key="12">
    <source>
        <dbReference type="ARBA" id="ARBA00022588"/>
    </source>
</evidence>
<comment type="subcellular location">
    <subcellularLocation>
        <location evidence="5">Cytoplasm</location>
    </subcellularLocation>
    <subcellularLocation>
        <location evidence="3">Endoplasmic reticulum</location>
    </subcellularLocation>
    <subcellularLocation>
        <location evidence="2">Nucleus</location>
    </subcellularLocation>
    <subcellularLocation>
        <location evidence="4">Peroxisome</location>
    </subcellularLocation>
</comment>
<dbReference type="InterPro" id="IPR038371">
    <property type="entry name" value="Cu_polyphenol_OxRdtase_sf"/>
</dbReference>
<evidence type="ECO:0000256" key="9">
    <source>
        <dbReference type="ARBA" id="ARBA00012784"/>
    </source>
</evidence>
<keyword evidence="10" id="KW-0963">Cytoplasm</keyword>
<evidence type="ECO:0000256" key="24">
    <source>
        <dbReference type="ARBA" id="ARBA00048968"/>
    </source>
</evidence>
<evidence type="ECO:0000256" key="5">
    <source>
        <dbReference type="ARBA" id="ARBA00004496"/>
    </source>
</evidence>
<evidence type="ECO:0000256" key="23">
    <source>
        <dbReference type="ARBA" id="ARBA00047989"/>
    </source>
</evidence>
<dbReference type="GO" id="GO:0005783">
    <property type="term" value="C:endoplasmic reticulum"/>
    <property type="evidence" value="ECO:0007669"/>
    <property type="project" value="UniProtKB-SubCell"/>
</dbReference>
<evidence type="ECO:0000256" key="26">
    <source>
        <dbReference type="ARBA" id="ARBA00051406"/>
    </source>
</evidence>
<keyword evidence="16" id="KW-0256">Endoplasmic reticulum</keyword>
<dbReference type="CDD" id="cd16833">
    <property type="entry name" value="YfiH"/>
    <property type="match status" value="1"/>
</dbReference>
<evidence type="ECO:0000256" key="8">
    <source>
        <dbReference type="ARBA" id="ARBA00011976"/>
    </source>
</evidence>
<evidence type="ECO:0000256" key="25">
    <source>
        <dbReference type="ARBA" id="ARBA00049893"/>
    </source>
</evidence>
<dbReference type="GO" id="GO:0005507">
    <property type="term" value="F:copper ion binding"/>
    <property type="evidence" value="ECO:0007669"/>
    <property type="project" value="TreeGrafter"/>
</dbReference>
<dbReference type="InterPro" id="IPR011324">
    <property type="entry name" value="Cytotoxic_necrot_fac-like_cat"/>
</dbReference>
<evidence type="ECO:0000256" key="3">
    <source>
        <dbReference type="ARBA" id="ARBA00004240"/>
    </source>
</evidence>
<keyword evidence="21" id="KW-0395">Inflammatory response</keyword>
<dbReference type="GO" id="GO:0006954">
    <property type="term" value="P:inflammatory response"/>
    <property type="evidence" value="ECO:0007669"/>
    <property type="project" value="UniProtKB-KW"/>
</dbReference>
<keyword evidence="15" id="KW-0378">Hydrolase</keyword>
<dbReference type="SUPFAM" id="SSF64438">
    <property type="entry name" value="CNF1/YfiH-like putative cysteine hydrolases"/>
    <property type="match status" value="1"/>
</dbReference>
<dbReference type="EMBL" id="JAACNH010000002">
    <property type="protein sequence ID" value="KAG8452296.1"/>
    <property type="molecule type" value="Genomic_DNA"/>
</dbReference>
<sequence>MGREEVVLVDLFDSEYFRPNYYKESLKHVMNIAAEHFSTNIPFTYIMCFQDSPGVAKAPDILTNIHCLQELTNGFKIVSDSNMAAVLYSVKQDIDALGMSTIYFILPKQREKQMNIFLEFLFNDIYNITFKSFEIHQEKGNLKHITEEKHTDNFICYGDSRKIIERSIQMHLEMLPSLKGNVTILKSQLIPDKTFLHGFTTRAGGISFIPTLSSLNLFSSSRRRDPKIIVAENFRRLGKAAGFDPKTYVSVKVDHANKVWVMGKQEPDSYDGIVTNRKGITIAAPGADCIPMLFCDPVRKACGAAHSGWKGTLLGVAMATVNAMVCEYGCHTEDILVVLGPSVGPCCFKLSLEEATAFHDIDPQCVRQFDSPNPYVDIRRTTRILLERGGILPHNIQDDTVTDQSQNLTLCTSCYPNMFFSHVRDGLNFGTQIGFISIKE</sequence>
<evidence type="ECO:0000256" key="2">
    <source>
        <dbReference type="ARBA" id="ARBA00004123"/>
    </source>
</evidence>
<keyword evidence="14" id="KW-0479">Metal-binding</keyword>
<keyword evidence="20" id="KW-0576">Peroxisome</keyword>
<keyword evidence="18" id="KW-0391">Immunity</keyword>
<evidence type="ECO:0000256" key="33">
    <source>
        <dbReference type="ARBA" id="ARBA00081957"/>
    </source>
</evidence>
<keyword evidence="12" id="KW-0399">Innate immunity</keyword>
<evidence type="ECO:0000256" key="17">
    <source>
        <dbReference type="ARBA" id="ARBA00022833"/>
    </source>
</evidence>
<keyword evidence="17" id="KW-0862">Zinc</keyword>
<evidence type="ECO:0000256" key="28">
    <source>
        <dbReference type="ARBA" id="ARBA00071637"/>
    </source>
</evidence>
<organism evidence="34 35">
    <name type="scientific">Hymenochirus boettgeri</name>
    <name type="common">Congo dwarf clawed frog</name>
    <dbReference type="NCBI Taxonomy" id="247094"/>
    <lineage>
        <taxon>Eukaryota</taxon>
        <taxon>Metazoa</taxon>
        <taxon>Chordata</taxon>
        <taxon>Craniata</taxon>
        <taxon>Vertebrata</taxon>
        <taxon>Euteleostomi</taxon>
        <taxon>Amphibia</taxon>
        <taxon>Batrachia</taxon>
        <taxon>Anura</taxon>
        <taxon>Pipoidea</taxon>
        <taxon>Pipidae</taxon>
        <taxon>Pipinae</taxon>
        <taxon>Hymenochirus</taxon>
    </lineage>
</organism>
<dbReference type="Pfam" id="PF02578">
    <property type="entry name" value="Cu-oxidase_4"/>
    <property type="match status" value="1"/>
</dbReference>
<evidence type="ECO:0000256" key="18">
    <source>
        <dbReference type="ARBA" id="ARBA00022859"/>
    </source>
</evidence>
<evidence type="ECO:0000256" key="4">
    <source>
        <dbReference type="ARBA" id="ARBA00004275"/>
    </source>
</evidence>
<dbReference type="Gene3D" id="3.60.140.10">
    <property type="entry name" value="CNF1/YfiH-like putative cysteine hydrolases"/>
    <property type="match status" value="1"/>
</dbReference>
<evidence type="ECO:0000256" key="7">
    <source>
        <dbReference type="ARBA" id="ARBA00011886"/>
    </source>
</evidence>
<evidence type="ECO:0000256" key="10">
    <source>
        <dbReference type="ARBA" id="ARBA00022490"/>
    </source>
</evidence>
<comment type="catalytic activity">
    <reaction evidence="24">
        <text>adenosine + phosphate = alpha-D-ribose 1-phosphate + adenine</text>
        <dbReference type="Rhea" id="RHEA:27642"/>
        <dbReference type="ChEBI" id="CHEBI:16335"/>
        <dbReference type="ChEBI" id="CHEBI:16708"/>
        <dbReference type="ChEBI" id="CHEBI:43474"/>
        <dbReference type="ChEBI" id="CHEBI:57720"/>
        <dbReference type="EC" id="2.4.2.1"/>
    </reaction>
    <physiologicalReaction direction="left-to-right" evidence="24">
        <dbReference type="Rhea" id="RHEA:27643"/>
    </physiologicalReaction>
</comment>
<evidence type="ECO:0000256" key="16">
    <source>
        <dbReference type="ARBA" id="ARBA00022824"/>
    </source>
</evidence>
<evidence type="ECO:0000256" key="14">
    <source>
        <dbReference type="ARBA" id="ARBA00022723"/>
    </source>
</evidence>
<keyword evidence="22" id="KW-0539">Nucleus</keyword>
<dbReference type="Proteomes" id="UP000812440">
    <property type="component" value="Chromosome 2"/>
</dbReference>
<evidence type="ECO:0000256" key="32">
    <source>
        <dbReference type="ARBA" id="ARBA00081352"/>
    </source>
</evidence>
<accession>A0A8T2KCT5</accession>
<evidence type="ECO:0000313" key="34">
    <source>
        <dbReference type="EMBL" id="KAG8452296.1"/>
    </source>
</evidence>
<comment type="similarity">
    <text evidence="6">Belongs to the purine nucleoside phosphorylase YfiH/LACC1 family.</text>
</comment>
<evidence type="ECO:0000256" key="20">
    <source>
        <dbReference type="ARBA" id="ARBA00023140"/>
    </source>
</evidence>
<evidence type="ECO:0000256" key="27">
    <source>
        <dbReference type="ARBA" id="ARBA00063955"/>
    </source>
</evidence>
<keyword evidence="13" id="KW-0808">Transferase</keyword>
<comment type="caution">
    <text evidence="34">The sequence shown here is derived from an EMBL/GenBank/DDBJ whole genome shotgun (WGS) entry which is preliminary data.</text>
</comment>
<comment type="subunit">
    <text evidence="27">Interacts with FASN. Interacts with SDHA. Interacts with ATF6, EIF2AK3 and ERN1.</text>
</comment>
<evidence type="ECO:0000256" key="1">
    <source>
        <dbReference type="ARBA" id="ARBA00000553"/>
    </source>
</evidence>
<proteinExistence type="inferred from homology"/>
<evidence type="ECO:0000256" key="11">
    <source>
        <dbReference type="ARBA" id="ARBA00022553"/>
    </source>
</evidence>
<evidence type="ECO:0000313" key="35">
    <source>
        <dbReference type="Proteomes" id="UP000812440"/>
    </source>
</evidence>
<evidence type="ECO:0000256" key="13">
    <source>
        <dbReference type="ARBA" id="ARBA00022679"/>
    </source>
</evidence>
<dbReference type="EC" id="3.5.4.4" evidence="9"/>
<dbReference type="GO" id="GO:0005777">
    <property type="term" value="C:peroxisome"/>
    <property type="evidence" value="ECO:0007669"/>
    <property type="project" value="UniProtKB-SubCell"/>
</dbReference>
<dbReference type="EC" id="2.4.2.28" evidence="8"/>
<keyword evidence="35" id="KW-1185">Reference proteome</keyword>
<evidence type="ECO:0000256" key="22">
    <source>
        <dbReference type="ARBA" id="ARBA00023242"/>
    </source>
</evidence>
<evidence type="ECO:0000256" key="31">
    <source>
        <dbReference type="ARBA" id="ARBA00079781"/>
    </source>
</evidence>
<evidence type="ECO:0000256" key="15">
    <source>
        <dbReference type="ARBA" id="ARBA00022801"/>
    </source>
</evidence>
<keyword evidence="19" id="KW-0007">Acetylation</keyword>
<keyword evidence="11" id="KW-0597">Phosphoprotein</keyword>
<dbReference type="GO" id="GO:0045087">
    <property type="term" value="P:innate immune response"/>
    <property type="evidence" value="ECO:0007669"/>
    <property type="project" value="UniProtKB-KW"/>
</dbReference>
<dbReference type="GO" id="GO:0005634">
    <property type="term" value="C:nucleus"/>
    <property type="evidence" value="ECO:0007669"/>
    <property type="project" value="UniProtKB-SubCell"/>
</dbReference>
<dbReference type="PANTHER" id="PTHR30616:SF2">
    <property type="entry name" value="PURINE NUCLEOSIDE PHOSPHORYLASE LACC1"/>
    <property type="match status" value="1"/>
</dbReference>
<dbReference type="GO" id="GO:0016787">
    <property type="term" value="F:hydrolase activity"/>
    <property type="evidence" value="ECO:0007669"/>
    <property type="project" value="UniProtKB-KW"/>
</dbReference>
<dbReference type="GO" id="GO:0017061">
    <property type="term" value="F:S-methyl-5-thioadenosine phosphorylase activity"/>
    <property type="evidence" value="ECO:0007669"/>
    <property type="project" value="UniProtKB-EC"/>
</dbReference>
<comment type="catalytic activity">
    <reaction evidence="23">
        <text>adenosine + H2O + H(+) = inosine + NH4(+)</text>
        <dbReference type="Rhea" id="RHEA:24408"/>
        <dbReference type="ChEBI" id="CHEBI:15377"/>
        <dbReference type="ChEBI" id="CHEBI:15378"/>
        <dbReference type="ChEBI" id="CHEBI:16335"/>
        <dbReference type="ChEBI" id="CHEBI:17596"/>
        <dbReference type="ChEBI" id="CHEBI:28938"/>
        <dbReference type="EC" id="3.5.4.4"/>
    </reaction>
    <physiologicalReaction direction="left-to-right" evidence="23">
        <dbReference type="Rhea" id="RHEA:24409"/>
    </physiologicalReaction>
</comment>
<protein>
    <recommendedName>
        <fullName evidence="28">Purine nucleoside phosphorylase LACC1</fullName>
        <ecNumber evidence="7">2.4.2.1</ecNumber>
        <ecNumber evidence="8">2.4.2.28</ecNumber>
        <ecNumber evidence="9">3.5.4.4</ecNumber>
    </recommendedName>
    <alternativeName>
        <fullName evidence="31">Adenosine deaminase LACC1</fullName>
    </alternativeName>
    <alternativeName>
        <fullName evidence="30">Fatty acid metabolism-immunity nexus</fullName>
    </alternativeName>
    <alternativeName>
        <fullName evidence="29">Guanosine phosphorylase LACC1</fullName>
    </alternativeName>
    <alternativeName>
        <fullName evidence="32">Laccase domain-containing protein 1</fullName>
    </alternativeName>
    <alternativeName>
        <fullName evidence="33">S-methyl-5'-thioadenosine phosphorylase LACC1</fullName>
    </alternativeName>
</protein>
<dbReference type="AlphaFoldDB" id="A0A8T2KCT5"/>
<dbReference type="FunFam" id="3.60.140.10:FF:000002">
    <property type="entry name" value="Laccase (multicopper oxidoreductase) domain-containing 1"/>
    <property type="match status" value="1"/>
</dbReference>
<comment type="catalytic activity">
    <reaction evidence="25">
        <text>S-methyl-5'-thioadenosine + phosphate = 5-(methylsulfanyl)-alpha-D-ribose 1-phosphate + adenine</text>
        <dbReference type="Rhea" id="RHEA:11852"/>
        <dbReference type="ChEBI" id="CHEBI:16708"/>
        <dbReference type="ChEBI" id="CHEBI:17509"/>
        <dbReference type="ChEBI" id="CHEBI:43474"/>
        <dbReference type="ChEBI" id="CHEBI:58533"/>
        <dbReference type="EC" id="2.4.2.28"/>
    </reaction>
    <physiologicalReaction direction="left-to-right" evidence="25">
        <dbReference type="Rhea" id="RHEA:11853"/>
    </physiologicalReaction>
</comment>
<comment type="catalytic activity">
    <reaction evidence="1">
        <text>inosine + phosphate = alpha-D-ribose 1-phosphate + hypoxanthine</text>
        <dbReference type="Rhea" id="RHEA:27646"/>
        <dbReference type="ChEBI" id="CHEBI:17368"/>
        <dbReference type="ChEBI" id="CHEBI:17596"/>
        <dbReference type="ChEBI" id="CHEBI:43474"/>
        <dbReference type="ChEBI" id="CHEBI:57720"/>
        <dbReference type="EC" id="2.4.2.1"/>
    </reaction>
    <physiologicalReaction direction="left-to-right" evidence="1">
        <dbReference type="Rhea" id="RHEA:27647"/>
    </physiologicalReaction>
</comment>
<dbReference type="GO" id="GO:0031347">
    <property type="term" value="P:regulation of defense response"/>
    <property type="evidence" value="ECO:0007669"/>
    <property type="project" value="UniProtKB-ARBA"/>
</dbReference>
<reference evidence="34" key="1">
    <citation type="thesis" date="2020" institute="ProQuest LLC" country="789 East Eisenhower Parkway, Ann Arbor, MI, USA">
        <title>Comparative Genomics and Chromosome Evolution.</title>
        <authorList>
            <person name="Mudd A.B."/>
        </authorList>
    </citation>
    <scope>NUCLEOTIDE SEQUENCE</scope>
    <source>
        <strain evidence="34">Female2</strain>
        <tissue evidence="34">Blood</tissue>
    </source>
</reference>
<dbReference type="InterPro" id="IPR003730">
    <property type="entry name" value="Cu_polyphenol_OxRdtase"/>
</dbReference>
<name>A0A8T2KCT5_9PIPI</name>
<dbReference type="PANTHER" id="PTHR30616">
    <property type="entry name" value="UNCHARACTERIZED PROTEIN YFIH"/>
    <property type="match status" value="1"/>
</dbReference>